<accession>A0A1I7TA37</accession>
<feature type="signal peptide" evidence="3">
    <location>
        <begin position="1"/>
        <end position="26"/>
    </location>
</feature>
<evidence type="ECO:0000256" key="3">
    <source>
        <dbReference type="SAM" id="SignalP"/>
    </source>
</evidence>
<dbReference type="PANTHER" id="PTHR36157">
    <property type="entry name" value="PROTEIN CBG12671-RELATED"/>
    <property type="match status" value="1"/>
</dbReference>
<dbReference type="InterPro" id="IPR002593">
    <property type="entry name" value="DX"/>
</dbReference>
<dbReference type="Proteomes" id="UP000095282">
    <property type="component" value="Unplaced"/>
</dbReference>
<dbReference type="eggNOG" id="ENOG502RT78">
    <property type="taxonomic scope" value="Eukaryota"/>
</dbReference>
<evidence type="ECO:0000313" key="5">
    <source>
        <dbReference type="Proteomes" id="UP000095282"/>
    </source>
</evidence>
<feature type="compositionally biased region" description="Low complexity" evidence="1">
    <location>
        <begin position="639"/>
        <end position="651"/>
    </location>
</feature>
<keyword evidence="5" id="KW-1185">Reference proteome</keyword>
<dbReference type="STRING" id="1561998.A0A1I7TA37"/>
<evidence type="ECO:0000313" key="6">
    <source>
        <dbReference type="WBParaSite" id="Csp11.Scaffold561.g3910.t1"/>
    </source>
</evidence>
<keyword evidence="3" id="KW-0732">Signal</keyword>
<dbReference type="WBParaSite" id="Csp11.Scaffold561.g3910.t1">
    <property type="protein sequence ID" value="Csp11.Scaffold561.g3910.t1"/>
    <property type="gene ID" value="Csp11.Scaffold561.g3910"/>
</dbReference>
<sequence>MCKMTRRLTCFFIFTLLTISIPFVFGQSSSDAPATVAPAAPATTATTGLPPTKCPSGDTVDDVGCNNCNDGGVCYRDQRQVTGGSEVAACCKKLNLACPSTGLFQKHSQGSKTGPISFLYYPIDKLSSDLWYTRNYTDANPAGVACPIPNSFTLVDRVVPKGWKEEGQAKSEKDDRSYELKKCTNNKECDDGEFCDAVFNPSFKDKQSLDRSGPNEKSLRFCFPLPDLEIQNMFDGQSMEHVDYDNGLKICGNHKECGKPEEFCHFTGRLYRNESATFSFNSTEPVYGICVRINACLKSDQGKGAVLNVNDQLCVADEACEGAGVSAGNQDYDPHCRSYWRNDTSRKGCCFEKNLDCRIGKAVTPNKPCKKFTDCTGEIPKNEWNTWCDDGGKNICCKDKENEAWQCPDLATPLFNEPKCTGSIKDKPNSGTCPKKGGICWHGHCCPGLRITENGTKIEIGKHLYRTEFPCDPNTAVANYFTYTFCNPEDKKLIVVGKFHLNGDTMTKVSGKKCTINADCSADASSVCVYENAATHICYFNPLRPLRPPVSGFWKTVLVISLVCGAIFLVLSLICFVCYRSKSVFDKYKKKKGKKGKKGSKSSKGSKSKKGKKGKKSKGSASSTNSKKKSKKETEKSETGASTGESSSQMN</sequence>
<keyword evidence="2" id="KW-1133">Transmembrane helix</keyword>
<feature type="compositionally biased region" description="Basic residues" evidence="1">
    <location>
        <begin position="590"/>
        <end position="618"/>
    </location>
</feature>
<proteinExistence type="predicted"/>
<feature type="region of interest" description="Disordered" evidence="1">
    <location>
        <begin position="590"/>
        <end position="651"/>
    </location>
</feature>
<feature type="chain" id="PRO_5009307274" evidence="3">
    <location>
        <begin position="27"/>
        <end position="651"/>
    </location>
</feature>
<evidence type="ECO:0000259" key="4">
    <source>
        <dbReference type="Pfam" id="PF01666"/>
    </source>
</evidence>
<dbReference type="Pfam" id="PF01666">
    <property type="entry name" value="DX"/>
    <property type="match status" value="1"/>
</dbReference>
<organism evidence="5 6">
    <name type="scientific">Caenorhabditis tropicalis</name>
    <dbReference type="NCBI Taxonomy" id="1561998"/>
    <lineage>
        <taxon>Eukaryota</taxon>
        <taxon>Metazoa</taxon>
        <taxon>Ecdysozoa</taxon>
        <taxon>Nematoda</taxon>
        <taxon>Chromadorea</taxon>
        <taxon>Rhabditida</taxon>
        <taxon>Rhabditina</taxon>
        <taxon>Rhabditomorpha</taxon>
        <taxon>Rhabditoidea</taxon>
        <taxon>Rhabditidae</taxon>
        <taxon>Peloderinae</taxon>
        <taxon>Caenorhabditis</taxon>
    </lineage>
</organism>
<protein>
    <submittedName>
        <fullName evidence="6">DX domain-containing protein</fullName>
    </submittedName>
</protein>
<evidence type="ECO:0000256" key="2">
    <source>
        <dbReference type="SAM" id="Phobius"/>
    </source>
</evidence>
<evidence type="ECO:0000256" key="1">
    <source>
        <dbReference type="SAM" id="MobiDB-lite"/>
    </source>
</evidence>
<keyword evidence="2" id="KW-0812">Transmembrane</keyword>
<dbReference type="AlphaFoldDB" id="A0A1I7TA37"/>
<feature type="transmembrane region" description="Helical" evidence="2">
    <location>
        <begin position="553"/>
        <end position="579"/>
    </location>
</feature>
<feature type="domain" description="Domain of unknown function DX" evidence="4">
    <location>
        <begin position="465"/>
        <end position="542"/>
    </location>
</feature>
<reference evidence="6" key="1">
    <citation type="submission" date="2016-11" db="UniProtKB">
        <authorList>
            <consortium name="WormBaseParasite"/>
        </authorList>
    </citation>
    <scope>IDENTIFICATION</scope>
</reference>
<name>A0A1I7TA37_9PELO</name>
<dbReference type="PANTHER" id="PTHR36157:SF1">
    <property type="entry name" value="DOMAIN OF UNKNOWN FUNCTION DX DOMAIN-CONTAINING PROTEIN"/>
    <property type="match status" value="1"/>
</dbReference>
<keyword evidence="2" id="KW-0472">Membrane</keyword>